<comment type="caution">
    <text evidence="1">The sequence shown here is derived from an EMBL/GenBank/DDBJ whole genome shotgun (WGS) entry which is preliminary data.</text>
</comment>
<proteinExistence type="predicted"/>
<reference evidence="2" key="1">
    <citation type="submission" date="2016-01" db="EMBL/GenBank/DDBJ databases">
        <authorList>
            <person name="Mitreva M."/>
            <person name="Pepin K.H."/>
            <person name="Mihindukulasuriya K.A."/>
            <person name="Fulton R."/>
            <person name="Fronick C."/>
            <person name="O'Laughlin M."/>
            <person name="Miner T."/>
            <person name="Herter B."/>
            <person name="Rosa B.A."/>
            <person name="Cordes M."/>
            <person name="Tomlinson C."/>
            <person name="Wollam A."/>
            <person name="Palsikar V.B."/>
            <person name="Mardis E.R."/>
            <person name="Wilson R.K."/>
        </authorList>
    </citation>
    <scope>NUCLEOTIDE SEQUENCE [LARGE SCALE GENOMIC DNA]</scope>
    <source>
        <strain evidence="2">KA00683</strain>
    </source>
</reference>
<organism evidence="1 2">
    <name type="scientific">Porphyromonas somerae</name>
    <dbReference type="NCBI Taxonomy" id="322095"/>
    <lineage>
        <taxon>Bacteria</taxon>
        <taxon>Pseudomonadati</taxon>
        <taxon>Bacteroidota</taxon>
        <taxon>Bacteroidia</taxon>
        <taxon>Bacteroidales</taxon>
        <taxon>Porphyromonadaceae</taxon>
        <taxon>Porphyromonas</taxon>
    </lineage>
</organism>
<dbReference type="Proteomes" id="UP000070224">
    <property type="component" value="Unassembled WGS sequence"/>
</dbReference>
<dbReference type="PATRIC" id="fig|322095.3.peg.969"/>
<keyword evidence="2" id="KW-1185">Reference proteome</keyword>
<gene>
    <name evidence="1" type="ORF">HMPREF3185_00982</name>
</gene>
<name>A0A134B8T2_9PORP</name>
<protein>
    <submittedName>
        <fullName evidence="1">Uncharacterized protein</fullName>
    </submittedName>
</protein>
<dbReference type="STRING" id="322095.HMPREF3185_00982"/>
<evidence type="ECO:0000313" key="2">
    <source>
        <dbReference type="Proteomes" id="UP000070224"/>
    </source>
</evidence>
<dbReference type="EMBL" id="LSDK01000067">
    <property type="protein sequence ID" value="KXB76353.1"/>
    <property type="molecule type" value="Genomic_DNA"/>
</dbReference>
<dbReference type="AlphaFoldDB" id="A0A134B8T2"/>
<accession>A0A134B8T2</accession>
<evidence type="ECO:0000313" key="1">
    <source>
        <dbReference type="EMBL" id="KXB76353.1"/>
    </source>
</evidence>
<sequence length="45" mass="5468">MLYHITLRIVYSSLFVSLCERTYLPYVVKEKYTSCMREDLLLYNV</sequence>